<dbReference type="Proteomes" id="UP000020467">
    <property type="component" value="Unassembled WGS sequence"/>
</dbReference>
<comment type="caution">
    <text evidence="1">The sequence shown here is derived from an EMBL/GenBank/DDBJ whole genome shotgun (WGS) entry which is preliminary data.</text>
</comment>
<dbReference type="AlphaFoldDB" id="A0A010Q5S9"/>
<reference evidence="1 2" key="1">
    <citation type="submission" date="2014-02" db="EMBL/GenBank/DDBJ databases">
        <title>The genome sequence of Colletotrichum fioriniae PJ7.</title>
        <authorList>
            <person name="Baroncelli R."/>
            <person name="Thon M.R."/>
        </authorList>
    </citation>
    <scope>NUCLEOTIDE SEQUENCE [LARGE SCALE GENOMIC DNA]</scope>
    <source>
        <strain evidence="1 2">PJ7</strain>
    </source>
</reference>
<keyword evidence="2" id="KW-1185">Reference proteome</keyword>
<dbReference type="HOGENOM" id="CLU_1272184_0_0_1"/>
<protein>
    <submittedName>
        <fullName evidence="1">Uncharacterized protein</fullName>
    </submittedName>
</protein>
<evidence type="ECO:0000313" key="2">
    <source>
        <dbReference type="Proteomes" id="UP000020467"/>
    </source>
</evidence>
<accession>A0A010Q5S9</accession>
<gene>
    <name evidence="1" type="ORF">CFIO01_12417</name>
</gene>
<dbReference type="EMBL" id="JARH01000922">
    <property type="protein sequence ID" value="EXF75222.1"/>
    <property type="molecule type" value="Genomic_DNA"/>
</dbReference>
<dbReference type="eggNOG" id="ENOG502TG5Q">
    <property type="taxonomic scope" value="Eukaryota"/>
</dbReference>
<organism evidence="1 2">
    <name type="scientific">Colletotrichum fioriniae PJ7</name>
    <dbReference type="NCBI Taxonomy" id="1445577"/>
    <lineage>
        <taxon>Eukaryota</taxon>
        <taxon>Fungi</taxon>
        <taxon>Dikarya</taxon>
        <taxon>Ascomycota</taxon>
        <taxon>Pezizomycotina</taxon>
        <taxon>Sordariomycetes</taxon>
        <taxon>Hypocreomycetidae</taxon>
        <taxon>Glomerellales</taxon>
        <taxon>Glomerellaceae</taxon>
        <taxon>Colletotrichum</taxon>
        <taxon>Colletotrichum acutatum species complex</taxon>
    </lineage>
</organism>
<name>A0A010Q5S9_9PEZI</name>
<sequence length="217" mass="24889">MATPGNLYPPPTTPTSDFAWVITNCTRAKVKWEVEKCFIWHGDWAPCVPDEVVNRKMRKTIDDLQSEEGHGHLLLQFLGPLPDHFGTSVVCYSRQNSDGFKYEVINSAVNDPKQHIAFAIRLVVGNHQQARAMTAVSGDDKEMRIINFVVGEANPLTDSISFFLRLWLEAHRFDNVLRQGRDIGRKKARFKKRFIFKTESNARTSVYLLQLKEKLLQ</sequence>
<proteinExistence type="predicted"/>
<evidence type="ECO:0000313" key="1">
    <source>
        <dbReference type="EMBL" id="EXF75222.1"/>
    </source>
</evidence>
<dbReference type="KEGG" id="cfj:CFIO01_12417"/>
<dbReference type="OrthoDB" id="4840120at2759"/>